<keyword evidence="1" id="KW-1133">Transmembrane helix</keyword>
<evidence type="ECO:0000313" key="2">
    <source>
        <dbReference type="EMBL" id="PPT89237.1"/>
    </source>
</evidence>
<feature type="transmembrane region" description="Helical" evidence="1">
    <location>
        <begin position="6"/>
        <end position="22"/>
    </location>
</feature>
<comment type="caution">
    <text evidence="2">The sequence shown here is derived from an EMBL/GenBank/DDBJ whole genome shotgun (WGS) entry which is preliminary data.</text>
</comment>
<keyword evidence="3" id="KW-1185">Reference proteome</keyword>
<dbReference type="EMBL" id="MIGX01000069">
    <property type="protein sequence ID" value="PPT89237.1"/>
    <property type="molecule type" value="Genomic_DNA"/>
</dbReference>
<organism evidence="2 3">
    <name type="scientific">Xanthomonas theicola</name>
    <dbReference type="NCBI Taxonomy" id="56464"/>
    <lineage>
        <taxon>Bacteria</taxon>
        <taxon>Pseudomonadati</taxon>
        <taxon>Pseudomonadota</taxon>
        <taxon>Gammaproteobacteria</taxon>
        <taxon>Lysobacterales</taxon>
        <taxon>Lysobacteraceae</taxon>
        <taxon>Xanthomonas</taxon>
    </lineage>
</organism>
<keyword evidence="1" id="KW-0812">Transmembrane</keyword>
<keyword evidence="1" id="KW-0472">Membrane</keyword>
<evidence type="ECO:0000313" key="3">
    <source>
        <dbReference type="Proteomes" id="UP000239898"/>
    </source>
</evidence>
<gene>
    <name evidence="2" type="ORF">XthCFBP4691_13655</name>
</gene>
<dbReference type="Proteomes" id="UP000239898">
    <property type="component" value="Unassembled WGS sequence"/>
</dbReference>
<dbReference type="RefSeq" id="WP_246432423.1">
    <property type="nucleotide sequence ID" value="NZ_CP049017.1"/>
</dbReference>
<sequence>MQNDPHFLLLAGLLGAVIALLLRRNDPAALEHARREEQRGGRGELREQRDRLAGTLRDVGGIAAQTTYACDALDRLTQVADPKVLTRPAPTMAWETRPS</sequence>
<dbReference type="AlphaFoldDB" id="A0A2S6ZDG4"/>
<proteinExistence type="predicted"/>
<name>A0A2S6ZDG4_9XANT</name>
<reference evidence="2 3" key="1">
    <citation type="submission" date="2016-08" db="EMBL/GenBank/DDBJ databases">
        <title>Evolution of the type three secretion system and type three effector repertoires in Xanthomonas.</title>
        <authorList>
            <person name="Merda D."/>
            <person name="Briand M."/>
            <person name="Bosis E."/>
            <person name="Rousseau C."/>
            <person name="Portier P."/>
            <person name="Jacques M.-A."/>
            <person name="Fischer-Le Saux M."/>
        </authorList>
    </citation>
    <scope>NUCLEOTIDE SEQUENCE [LARGE SCALE GENOMIC DNA]</scope>
    <source>
        <strain evidence="2 3">CFBP 4691</strain>
    </source>
</reference>
<evidence type="ECO:0000256" key="1">
    <source>
        <dbReference type="SAM" id="Phobius"/>
    </source>
</evidence>
<accession>A0A2S6ZDG4</accession>
<protein>
    <submittedName>
        <fullName evidence="2">Uncharacterized protein</fullName>
    </submittedName>
</protein>